<protein>
    <submittedName>
        <fullName evidence="1">Uncharacterized protein</fullName>
    </submittedName>
</protein>
<dbReference type="Proteomes" id="UP000736787">
    <property type="component" value="Unassembled WGS sequence"/>
</dbReference>
<evidence type="ECO:0000313" key="2">
    <source>
        <dbReference type="EMBL" id="KAG2921569.1"/>
    </source>
</evidence>
<name>A0A8T1BUX9_9STRA</name>
<evidence type="ECO:0000313" key="1">
    <source>
        <dbReference type="EMBL" id="KAG2906986.1"/>
    </source>
</evidence>
<comment type="caution">
    <text evidence="1">The sequence shown here is derived from an EMBL/GenBank/DDBJ whole genome shotgun (WGS) entry which is preliminary data.</text>
</comment>
<gene>
    <name evidence="1" type="ORF">PC115_g14081</name>
    <name evidence="2" type="ORF">PC117_g16179</name>
</gene>
<dbReference type="Proteomes" id="UP000774804">
    <property type="component" value="Unassembled WGS sequence"/>
</dbReference>
<dbReference type="EMBL" id="RCMK01000564">
    <property type="protein sequence ID" value="KAG2921569.1"/>
    <property type="molecule type" value="Genomic_DNA"/>
</dbReference>
<dbReference type="AlphaFoldDB" id="A0A8T1BUX9"/>
<accession>A0A8T1BUX9</accession>
<organism evidence="1 3">
    <name type="scientific">Phytophthora cactorum</name>
    <dbReference type="NCBI Taxonomy" id="29920"/>
    <lineage>
        <taxon>Eukaryota</taxon>
        <taxon>Sar</taxon>
        <taxon>Stramenopiles</taxon>
        <taxon>Oomycota</taxon>
        <taxon>Peronosporomycetes</taxon>
        <taxon>Peronosporales</taxon>
        <taxon>Peronosporaceae</taxon>
        <taxon>Phytophthora</taxon>
    </lineage>
</organism>
<reference evidence="1" key="1">
    <citation type="submission" date="2018-10" db="EMBL/GenBank/DDBJ databases">
        <title>Effector identification in a new, highly contiguous assembly of the strawberry crown rot pathogen Phytophthora cactorum.</title>
        <authorList>
            <person name="Armitage A.D."/>
            <person name="Nellist C.F."/>
            <person name="Bates H."/>
            <person name="Vickerstaff R.J."/>
            <person name="Harrison R.J."/>
        </authorList>
    </citation>
    <scope>NUCLEOTIDE SEQUENCE</scope>
    <source>
        <strain evidence="1">4032</strain>
        <strain evidence="2">4040</strain>
    </source>
</reference>
<proteinExistence type="predicted"/>
<sequence>MKAYGIGEPECKIAMKSDALDVLTVLKQDKVVKQGFKLKRHIAEKCTATGIAVSVEKWKKFWHYIKKTWFVKFPPTLWNVEPFTKTAVSWTSNPLERFDREMNSSFPAPHPNLPDFVVGIEILARRFANLKYDIKIRRALVPQRLPIVYGNLLLYLRHLEAMIVTPLVIMKIHPKKTSQTCFELMGEISFHHEWKALYQYQ</sequence>
<dbReference type="EMBL" id="RCMI01000523">
    <property type="protein sequence ID" value="KAG2906986.1"/>
    <property type="molecule type" value="Genomic_DNA"/>
</dbReference>
<evidence type="ECO:0000313" key="3">
    <source>
        <dbReference type="Proteomes" id="UP000774804"/>
    </source>
</evidence>